<dbReference type="RefSeq" id="WP_124694270.1">
    <property type="nucleotide sequence ID" value="NZ_JBHUFE010000016.1"/>
</dbReference>
<dbReference type="OrthoDB" id="9809586at2"/>
<name>A0A3N9PE83_9BACL</name>
<dbReference type="AlphaFoldDB" id="A0A3N9PE83"/>
<reference evidence="2 3" key="1">
    <citation type="submission" date="2018-11" db="EMBL/GenBank/DDBJ databases">
        <title>Genome sequence of strain 7197.</title>
        <authorList>
            <person name="Gao J."/>
            <person name="Sun J."/>
        </authorList>
    </citation>
    <scope>NUCLEOTIDE SEQUENCE [LARGE SCALE GENOMIC DNA]</scope>
    <source>
        <strain evidence="2 3">7197</strain>
    </source>
</reference>
<dbReference type="InterPro" id="IPR036291">
    <property type="entry name" value="NAD(P)-bd_dom_sf"/>
</dbReference>
<dbReference type="SUPFAM" id="SSF51735">
    <property type="entry name" value="NAD(P)-binding Rossmann-fold domains"/>
    <property type="match status" value="1"/>
</dbReference>
<feature type="domain" description="NAD-dependent epimerase/dehydratase" evidence="1">
    <location>
        <begin position="4"/>
        <end position="65"/>
    </location>
</feature>
<evidence type="ECO:0000313" key="2">
    <source>
        <dbReference type="EMBL" id="RQW13627.1"/>
    </source>
</evidence>
<sequence length="87" mass="10049">MRKILVLGGTRFFGKRLVERLLEDSENDVAILTRGNMPDSFGDRLRRFHTDRTNPDELAAAIGDQIWDVDWLPELILNLNHSYSSIH</sequence>
<evidence type="ECO:0000259" key="1">
    <source>
        <dbReference type="Pfam" id="PF01370"/>
    </source>
</evidence>
<proteinExistence type="predicted"/>
<dbReference type="InterPro" id="IPR001509">
    <property type="entry name" value="Epimerase_deHydtase"/>
</dbReference>
<accession>A0A3N9PE83</accession>
<comment type="caution">
    <text evidence="2">The sequence shown here is derived from an EMBL/GenBank/DDBJ whole genome shotgun (WGS) entry which is preliminary data.</text>
</comment>
<protein>
    <submittedName>
        <fullName evidence="2">NAD-dependent epimerase/dehydratase family protein</fullName>
    </submittedName>
</protein>
<dbReference type="Pfam" id="PF01370">
    <property type="entry name" value="Epimerase"/>
    <property type="match status" value="1"/>
</dbReference>
<gene>
    <name evidence="2" type="ORF">EH198_04295</name>
</gene>
<dbReference type="Proteomes" id="UP000282529">
    <property type="component" value="Unassembled WGS sequence"/>
</dbReference>
<dbReference type="Gene3D" id="3.40.50.720">
    <property type="entry name" value="NAD(P)-binding Rossmann-like Domain"/>
    <property type="match status" value="1"/>
</dbReference>
<keyword evidence="3" id="KW-1185">Reference proteome</keyword>
<dbReference type="EMBL" id="RQPI01000001">
    <property type="protein sequence ID" value="RQW13627.1"/>
    <property type="molecule type" value="Genomic_DNA"/>
</dbReference>
<evidence type="ECO:0000313" key="3">
    <source>
        <dbReference type="Proteomes" id="UP000282529"/>
    </source>
</evidence>
<organism evidence="2 3">
    <name type="scientific">Paenibacillus rhizophilus</name>
    <dbReference type="NCBI Taxonomy" id="1850366"/>
    <lineage>
        <taxon>Bacteria</taxon>
        <taxon>Bacillati</taxon>
        <taxon>Bacillota</taxon>
        <taxon>Bacilli</taxon>
        <taxon>Bacillales</taxon>
        <taxon>Paenibacillaceae</taxon>
        <taxon>Paenibacillus</taxon>
    </lineage>
</organism>